<dbReference type="OrthoDB" id="9779233at2"/>
<name>A4BE76_9GAMM</name>
<accession>A4BE76</accession>
<feature type="transmembrane region" description="Helical" evidence="1">
    <location>
        <begin position="161"/>
        <end position="182"/>
    </location>
</feature>
<keyword evidence="1" id="KW-1133">Transmembrane helix</keyword>
<feature type="transmembrane region" description="Helical" evidence="1">
    <location>
        <begin position="131"/>
        <end position="155"/>
    </location>
</feature>
<dbReference type="EMBL" id="AAOE01000009">
    <property type="protein sequence ID" value="EAR09554.1"/>
    <property type="molecule type" value="Genomic_DNA"/>
</dbReference>
<dbReference type="InterPro" id="IPR010721">
    <property type="entry name" value="UstE-like"/>
</dbReference>
<protein>
    <submittedName>
        <fullName evidence="2">Uncharacterized protein</fullName>
    </submittedName>
</protein>
<evidence type="ECO:0000313" key="2">
    <source>
        <dbReference type="EMBL" id="EAR09554.1"/>
    </source>
</evidence>
<dbReference type="STRING" id="314283.MED297_12522"/>
<dbReference type="PANTHER" id="PTHR32251:SF17">
    <property type="entry name" value="STEROID 5-ALPHA REDUCTASE C-TERMINAL DOMAIN-CONTAINING PROTEIN"/>
    <property type="match status" value="1"/>
</dbReference>
<evidence type="ECO:0000313" key="3">
    <source>
        <dbReference type="Proteomes" id="UP000005953"/>
    </source>
</evidence>
<dbReference type="PROSITE" id="PS50244">
    <property type="entry name" value="S5A_REDUCTASE"/>
    <property type="match status" value="1"/>
</dbReference>
<dbReference type="RefSeq" id="WP_008042256.1">
    <property type="nucleotide sequence ID" value="NZ_CH724149.1"/>
</dbReference>
<keyword evidence="3" id="KW-1185">Reference proteome</keyword>
<organism evidence="2 3">
    <name type="scientific">Reinekea blandensis MED297</name>
    <dbReference type="NCBI Taxonomy" id="314283"/>
    <lineage>
        <taxon>Bacteria</taxon>
        <taxon>Pseudomonadati</taxon>
        <taxon>Pseudomonadota</taxon>
        <taxon>Gammaproteobacteria</taxon>
        <taxon>Oceanospirillales</taxon>
        <taxon>Saccharospirillaceae</taxon>
        <taxon>Reinekea</taxon>
    </lineage>
</organism>
<feature type="transmembrane region" description="Helical" evidence="1">
    <location>
        <begin position="7"/>
        <end position="25"/>
    </location>
</feature>
<feature type="transmembrane region" description="Helical" evidence="1">
    <location>
        <begin position="88"/>
        <end position="110"/>
    </location>
</feature>
<keyword evidence="1" id="KW-0812">Transmembrane</keyword>
<evidence type="ECO:0000256" key="1">
    <source>
        <dbReference type="SAM" id="Phobius"/>
    </source>
</evidence>
<reference evidence="2 3" key="1">
    <citation type="submission" date="2006-02" db="EMBL/GenBank/DDBJ databases">
        <authorList>
            <person name="Pinhassi J."/>
            <person name="Pedros-Alio C."/>
            <person name="Ferriera S."/>
            <person name="Johnson J."/>
            <person name="Kravitz S."/>
            <person name="Halpern A."/>
            <person name="Remington K."/>
            <person name="Beeson K."/>
            <person name="Tran B."/>
            <person name="Rogers Y.-H."/>
            <person name="Friedman R."/>
            <person name="Venter J.C."/>
        </authorList>
    </citation>
    <scope>NUCLEOTIDE SEQUENCE [LARGE SCALE GENOMIC DNA]</scope>
    <source>
        <strain evidence="2 3">MED297</strain>
    </source>
</reference>
<feature type="transmembrane region" description="Helical" evidence="1">
    <location>
        <begin position="63"/>
        <end position="82"/>
    </location>
</feature>
<sequence>MKLAKSVLINVVVWLIALGLAMALGGQAIKLGSFNSVLLLMVMAFVIQWVMFIPAYLKQSERYFDLTGSLTYIAMVVGAWAVQGNPSVVQWLVGILVVAWAVRLGSYLFARMLRDGKDGRFDEIKPNPIRFFTVWNLQGLWVSVTTAAAIVVLTTSSTVTFSVWTAVGLTLWVVGFAIEVIGDEQKRRFKRQAENKGTFIQQGLWARSRHPNYFGEIVLWLGIAVLSLPALSGWQFMALVSPIFVILLLTRISGVPMLEKRADERWGSQPDYREYKARTPVLVPSLWPTEKAQSIKAESGQ</sequence>
<keyword evidence="1" id="KW-0472">Membrane</keyword>
<dbReference type="Pfam" id="PF06966">
    <property type="entry name" value="DUF1295"/>
    <property type="match status" value="1"/>
</dbReference>
<comment type="caution">
    <text evidence="2">The sequence shown here is derived from an EMBL/GenBank/DDBJ whole genome shotgun (WGS) entry which is preliminary data.</text>
</comment>
<proteinExistence type="predicted"/>
<dbReference type="HOGENOM" id="CLU_043418_1_0_6"/>
<gene>
    <name evidence="2" type="ORF">MED297_12522</name>
</gene>
<dbReference type="GO" id="GO:0016020">
    <property type="term" value="C:membrane"/>
    <property type="evidence" value="ECO:0007669"/>
    <property type="project" value="TreeGrafter"/>
</dbReference>
<feature type="transmembrane region" description="Helical" evidence="1">
    <location>
        <begin position="37"/>
        <end position="56"/>
    </location>
</feature>
<dbReference type="Proteomes" id="UP000005953">
    <property type="component" value="Unassembled WGS sequence"/>
</dbReference>
<dbReference type="AlphaFoldDB" id="A4BE76"/>
<feature type="transmembrane region" description="Helical" evidence="1">
    <location>
        <begin position="213"/>
        <end position="231"/>
    </location>
</feature>
<dbReference type="PANTHER" id="PTHR32251">
    <property type="entry name" value="3-OXO-5-ALPHA-STEROID 4-DEHYDROGENASE"/>
    <property type="match status" value="1"/>
</dbReference>
<dbReference type="Gene3D" id="1.20.120.1630">
    <property type="match status" value="1"/>
</dbReference>